<name>A7IFR4_XANP2</name>
<dbReference type="HOGENOM" id="CLU_057493_1_0_5"/>
<reference evidence="1 2" key="1">
    <citation type="submission" date="2007-07" db="EMBL/GenBank/DDBJ databases">
        <title>Complete sequence of chromosome of Xanthobacter autotrophicus Py2.</title>
        <authorList>
            <consortium name="US DOE Joint Genome Institute"/>
            <person name="Copeland A."/>
            <person name="Lucas S."/>
            <person name="Lapidus A."/>
            <person name="Barry K."/>
            <person name="Glavina del Rio T."/>
            <person name="Hammon N."/>
            <person name="Israni S."/>
            <person name="Dalin E."/>
            <person name="Tice H."/>
            <person name="Pitluck S."/>
            <person name="Sims D."/>
            <person name="Brettin T."/>
            <person name="Bruce D."/>
            <person name="Detter J.C."/>
            <person name="Han C."/>
            <person name="Tapia R."/>
            <person name="Brainard J."/>
            <person name="Schmutz J."/>
            <person name="Larimer F."/>
            <person name="Land M."/>
            <person name="Hauser L."/>
            <person name="Kyrpides N."/>
            <person name="Kim E."/>
            <person name="Ensigns S.A."/>
            <person name="Richardson P."/>
        </authorList>
    </citation>
    <scope>NUCLEOTIDE SEQUENCE [LARGE SCALE GENOMIC DNA]</scope>
    <source>
        <strain evidence="2">ATCC BAA-1158 / Py2</strain>
    </source>
</reference>
<dbReference type="InterPro" id="IPR011856">
    <property type="entry name" value="tRNA_endonuc-like_dom_sf"/>
</dbReference>
<dbReference type="EMBL" id="CP000781">
    <property type="protein sequence ID" value="ABS66857.1"/>
    <property type="molecule type" value="Genomic_DNA"/>
</dbReference>
<proteinExistence type="predicted"/>
<dbReference type="Proteomes" id="UP000002417">
    <property type="component" value="Chromosome"/>
</dbReference>
<evidence type="ECO:0000313" key="1">
    <source>
        <dbReference type="EMBL" id="ABS66857.1"/>
    </source>
</evidence>
<protein>
    <recommendedName>
        <fullName evidence="3">DUF91 domain-containing protein</fullName>
    </recommendedName>
</protein>
<accession>A7IFR4</accession>
<evidence type="ECO:0008006" key="3">
    <source>
        <dbReference type="Google" id="ProtNLM"/>
    </source>
</evidence>
<sequence length="392" mass="44045">MRLAQLIDETGCKHMTLQTGVFVLQDNDTLIAMQPEQFSAEVDFQKMLSKFPSLLVGDQINPENPRRFLLIKEELTIGHEGDPARWSLDHLFLDQDGVPTLVEVKRQSDSRLRREVVGQMLDYAANFQSFWNADKIISALELMCSIKNIEYIDILNEFIGPEITNDKFWSSVDTNIRSGKIRLLFISDHIPSELRRIVEFLNEQMTPAEVLALELRQFVGQGLRTIVPVIFGQTQEAASRKEPGRGERWTEERLIAAFDSKFTASEASVAKAIITWMKSSGFPLEFGTGRTNGSVYPLLKPKGVAINPAYLSTEGKVWLQLKSLQGKPVFGGLDERRELLRHFAQVEGSGLTEASADGWPAISLDRIAADPRGTDKVLSALQWIVDRVKEAV</sequence>
<organism evidence="1 2">
    <name type="scientific">Xanthobacter autotrophicus (strain ATCC BAA-1158 / Py2)</name>
    <dbReference type="NCBI Taxonomy" id="78245"/>
    <lineage>
        <taxon>Bacteria</taxon>
        <taxon>Pseudomonadati</taxon>
        <taxon>Pseudomonadota</taxon>
        <taxon>Alphaproteobacteria</taxon>
        <taxon>Hyphomicrobiales</taxon>
        <taxon>Xanthobacteraceae</taxon>
        <taxon>Xanthobacter</taxon>
    </lineage>
</organism>
<evidence type="ECO:0000313" key="2">
    <source>
        <dbReference type="Proteomes" id="UP000002417"/>
    </source>
</evidence>
<gene>
    <name evidence="1" type="ordered locus">Xaut_1611</name>
</gene>
<dbReference type="GO" id="GO:0003676">
    <property type="term" value="F:nucleic acid binding"/>
    <property type="evidence" value="ECO:0007669"/>
    <property type="project" value="InterPro"/>
</dbReference>
<dbReference type="AlphaFoldDB" id="A7IFR4"/>
<dbReference type="eggNOG" id="COG1508">
    <property type="taxonomic scope" value="Bacteria"/>
</dbReference>
<keyword evidence="2" id="KW-1185">Reference proteome</keyword>
<dbReference type="KEGG" id="xau:Xaut_1611"/>
<dbReference type="Gene3D" id="3.40.1350.10">
    <property type="match status" value="1"/>
</dbReference>
<dbReference type="STRING" id="78245.Xaut_1611"/>